<keyword evidence="2" id="KW-1185">Reference proteome</keyword>
<accession>A0A4Y2JL81</accession>
<gene>
    <name evidence="1" type="ORF">AVEN_8574_1</name>
</gene>
<evidence type="ECO:0000313" key="2">
    <source>
        <dbReference type="Proteomes" id="UP000499080"/>
    </source>
</evidence>
<dbReference type="Proteomes" id="UP000499080">
    <property type="component" value="Unassembled WGS sequence"/>
</dbReference>
<evidence type="ECO:0000313" key="1">
    <source>
        <dbReference type="EMBL" id="GBM90687.1"/>
    </source>
</evidence>
<name>A0A4Y2JL81_ARAVE</name>
<dbReference type="AlphaFoldDB" id="A0A4Y2JL81"/>
<reference evidence="1 2" key="1">
    <citation type="journal article" date="2019" name="Sci. Rep.">
        <title>Orb-weaving spider Araneus ventricosus genome elucidates the spidroin gene catalogue.</title>
        <authorList>
            <person name="Kono N."/>
            <person name="Nakamura H."/>
            <person name="Ohtoshi R."/>
            <person name="Moran D.A.P."/>
            <person name="Shinohara A."/>
            <person name="Yoshida Y."/>
            <person name="Fujiwara M."/>
            <person name="Mori M."/>
            <person name="Tomita M."/>
            <person name="Arakawa K."/>
        </authorList>
    </citation>
    <scope>NUCLEOTIDE SEQUENCE [LARGE SCALE GENOMIC DNA]</scope>
</reference>
<protein>
    <submittedName>
        <fullName evidence="1">Uncharacterized protein</fullName>
    </submittedName>
</protein>
<comment type="caution">
    <text evidence="1">The sequence shown here is derived from an EMBL/GenBank/DDBJ whole genome shotgun (WGS) entry which is preliminary data.</text>
</comment>
<organism evidence="1 2">
    <name type="scientific">Araneus ventricosus</name>
    <name type="common">Orbweaver spider</name>
    <name type="synonym">Epeira ventricosa</name>
    <dbReference type="NCBI Taxonomy" id="182803"/>
    <lineage>
        <taxon>Eukaryota</taxon>
        <taxon>Metazoa</taxon>
        <taxon>Ecdysozoa</taxon>
        <taxon>Arthropoda</taxon>
        <taxon>Chelicerata</taxon>
        <taxon>Arachnida</taxon>
        <taxon>Araneae</taxon>
        <taxon>Araneomorphae</taxon>
        <taxon>Entelegynae</taxon>
        <taxon>Araneoidea</taxon>
        <taxon>Araneidae</taxon>
        <taxon>Araneus</taxon>
    </lineage>
</organism>
<proteinExistence type="predicted"/>
<dbReference type="EMBL" id="BGPR01110966">
    <property type="protein sequence ID" value="GBM90687.1"/>
    <property type="molecule type" value="Genomic_DNA"/>
</dbReference>
<sequence length="107" mass="12195">MVFTCTRIDRSTNGQPVDVFGRKFDTDLQCLTWCTKITRMRSRRISKRVLSPGPWYNNGGGSPSIMRASFRRGRAVAGDDHYDSGSASDLLQRPSLRYSERFRDRSG</sequence>